<comment type="caution">
    <text evidence="2">The sequence shown here is derived from an EMBL/GenBank/DDBJ whole genome shotgun (WGS) entry which is preliminary data.</text>
</comment>
<organism evidence="2 3">
    <name type="scientific">Rhododendron simsii</name>
    <name type="common">Sims's rhododendron</name>
    <dbReference type="NCBI Taxonomy" id="118357"/>
    <lineage>
        <taxon>Eukaryota</taxon>
        <taxon>Viridiplantae</taxon>
        <taxon>Streptophyta</taxon>
        <taxon>Embryophyta</taxon>
        <taxon>Tracheophyta</taxon>
        <taxon>Spermatophyta</taxon>
        <taxon>Magnoliopsida</taxon>
        <taxon>eudicotyledons</taxon>
        <taxon>Gunneridae</taxon>
        <taxon>Pentapetalae</taxon>
        <taxon>asterids</taxon>
        <taxon>Ericales</taxon>
        <taxon>Ericaceae</taxon>
        <taxon>Ericoideae</taxon>
        <taxon>Rhodoreae</taxon>
        <taxon>Rhododendron</taxon>
    </lineage>
</organism>
<keyword evidence="3" id="KW-1185">Reference proteome</keyword>
<feature type="compositionally biased region" description="Polar residues" evidence="1">
    <location>
        <begin position="136"/>
        <end position="149"/>
    </location>
</feature>
<feature type="region of interest" description="Disordered" evidence="1">
    <location>
        <begin position="353"/>
        <end position="381"/>
    </location>
</feature>
<feature type="region of interest" description="Disordered" evidence="1">
    <location>
        <begin position="435"/>
        <end position="478"/>
    </location>
</feature>
<gene>
    <name evidence="2" type="ORF">RHSIM_Rhsim04G0163500</name>
</gene>
<dbReference type="AlphaFoldDB" id="A0A834GZ37"/>
<dbReference type="PANTHER" id="PTHR31390:SF12">
    <property type="entry name" value="PUTATIVE (DUF3527)-RELATED"/>
    <property type="match status" value="1"/>
</dbReference>
<accession>A0A834GZ37</accession>
<feature type="compositionally biased region" description="Basic and acidic residues" evidence="1">
    <location>
        <begin position="156"/>
        <end position="170"/>
    </location>
</feature>
<protein>
    <submittedName>
        <fullName evidence="2">Uncharacterized protein</fullName>
    </submittedName>
</protein>
<sequence length="984" mass="109674">MPSNQYSRPTGDNGFHLEVKRSSRSQETSKVVKPKATSLDEYHVRKSQDDELVKYMSNLPAYLQRVEKGEKFQENALSFGVLDWERLEKWKSNRKCTAPRGDTTASSSISNSSLKAGESIAFSRTLQKKNLAPRTKQPSPQCPHLNSSHEGGFSKYEMDRRKDTDEKLTSEKGTSFSELRKHRLSHDSKDETSALNDGVTIRIREVQSSEYYVGQNHRRGNEKGTVFSLPKHAPKKSCSKMLNDASCTLMHPNETPATLCQGKHIDENTMCEKPLSGSAIDTSTRLNHETTEPSTVKGKHLSPNRQFSFSLRRIARSLSFRESSAVPQLRSEESDAFFSSEIFSDVLHSCPRPIRLDPNPGSDMRRHSLDASQSTEFPSYDASSSFMYPNEKILNKISRANSIGASARLDEERHRSPNRRFSFGLGSLRRSLSFKEGSNVQGSTNSPLTCGRLTSEVSDSLDSSRRNKANTSTRARSSPMRRLLDPLFKIRGTRPHHSAETAQPLTGNLNLTSKSESVEEKKHEASTVQALLQLTIKNGLPLFKLVSRNSDILVAMRKLSTFAKDDAGFSYTFYSVCEVKKSGGWINQGHNAKKYGFSYNAVGQMKVSSSKDQFGVRESVLYSAEADQELAAIIIPDGTSCDYGDQRHNGKELLWMEDRNSFRQAETEKLISTRVIIPGGVHGLPCKGVPSPLIDRWKSGGSCDCGGWDVGCKLRILASENHRQCLNKHCFELFDQEETQDNQPIFSMRPLEKENFSVEFSSSISMLQAFSICVVVISSQKSFDFSELNHPAEEKWLQESNRTMLTDWSPNQRALVLPVFLDHDLISYEQVEAFGDSAATGGGSTTNVCTSTAATTTTISTAVTHSAAEMEGNEENRPFFDLEFAVPDEDADGEDQDKQKTAAGMVRRLDEDDEEILKLASHITTFKDKGSSSEMLQVLESLHDVNFLTEELSTLSGDWIDEIDDDIDTGAVGLYLCTTLPFGD</sequence>
<dbReference type="PANTHER" id="PTHR31390">
    <property type="entry name" value="EXPRESSED PROTEIN"/>
    <property type="match status" value="1"/>
</dbReference>
<feature type="region of interest" description="Disordered" evidence="1">
    <location>
        <begin position="1"/>
        <end position="36"/>
    </location>
</feature>
<feature type="region of interest" description="Disordered" evidence="1">
    <location>
        <begin position="129"/>
        <end position="192"/>
    </location>
</feature>
<feature type="region of interest" description="Disordered" evidence="1">
    <location>
        <begin position="95"/>
        <end position="114"/>
    </location>
</feature>
<evidence type="ECO:0000256" key="1">
    <source>
        <dbReference type="SAM" id="MobiDB-lite"/>
    </source>
</evidence>
<dbReference type="Proteomes" id="UP000626092">
    <property type="component" value="Unassembled WGS sequence"/>
</dbReference>
<evidence type="ECO:0000313" key="3">
    <source>
        <dbReference type="Proteomes" id="UP000626092"/>
    </source>
</evidence>
<dbReference type="OrthoDB" id="1898655at2759"/>
<feature type="compositionally biased region" description="Polar residues" evidence="1">
    <location>
        <begin position="1"/>
        <end position="10"/>
    </location>
</feature>
<feature type="compositionally biased region" description="Polar residues" evidence="1">
    <location>
        <begin position="370"/>
        <end position="381"/>
    </location>
</feature>
<dbReference type="EMBL" id="WJXA01000004">
    <property type="protein sequence ID" value="KAF7144510.1"/>
    <property type="molecule type" value="Genomic_DNA"/>
</dbReference>
<feature type="compositionally biased region" description="Polar residues" evidence="1">
    <location>
        <begin position="436"/>
        <end position="448"/>
    </location>
</feature>
<evidence type="ECO:0000313" key="2">
    <source>
        <dbReference type="EMBL" id="KAF7144510.1"/>
    </source>
</evidence>
<proteinExistence type="predicted"/>
<name>A0A834GZ37_RHOSS</name>
<dbReference type="InterPro" id="IPR021916">
    <property type="entry name" value="DUF3527"/>
</dbReference>
<reference evidence="2" key="1">
    <citation type="submission" date="2019-11" db="EMBL/GenBank/DDBJ databases">
        <authorList>
            <person name="Liu Y."/>
            <person name="Hou J."/>
            <person name="Li T.-Q."/>
            <person name="Guan C.-H."/>
            <person name="Wu X."/>
            <person name="Wu H.-Z."/>
            <person name="Ling F."/>
            <person name="Zhang R."/>
            <person name="Shi X.-G."/>
            <person name="Ren J.-P."/>
            <person name="Chen E.-F."/>
            <person name="Sun J.-M."/>
        </authorList>
    </citation>
    <scope>NUCLEOTIDE SEQUENCE</scope>
    <source>
        <strain evidence="2">Adult_tree_wgs_1</strain>
        <tissue evidence="2">Leaves</tissue>
    </source>
</reference>
<dbReference type="Pfam" id="PF12043">
    <property type="entry name" value="DUF3527"/>
    <property type="match status" value="2"/>
</dbReference>